<organism evidence="5 6">
    <name type="scientific">Zostera marina</name>
    <name type="common">Eelgrass</name>
    <dbReference type="NCBI Taxonomy" id="29655"/>
    <lineage>
        <taxon>Eukaryota</taxon>
        <taxon>Viridiplantae</taxon>
        <taxon>Streptophyta</taxon>
        <taxon>Embryophyta</taxon>
        <taxon>Tracheophyta</taxon>
        <taxon>Spermatophyta</taxon>
        <taxon>Magnoliopsida</taxon>
        <taxon>Liliopsida</taxon>
        <taxon>Zosteraceae</taxon>
        <taxon>Zostera</taxon>
    </lineage>
</organism>
<feature type="compositionally biased region" description="Low complexity" evidence="3">
    <location>
        <begin position="807"/>
        <end position="820"/>
    </location>
</feature>
<feature type="region of interest" description="Disordered" evidence="3">
    <location>
        <begin position="49"/>
        <end position="123"/>
    </location>
</feature>
<evidence type="ECO:0000313" key="5">
    <source>
        <dbReference type="EMBL" id="KMZ56753.1"/>
    </source>
</evidence>
<dbReference type="Proteomes" id="UP000036987">
    <property type="component" value="Unassembled WGS sequence"/>
</dbReference>
<accession>A0A0K9NJF9</accession>
<comment type="caution">
    <text evidence="5">The sequence shown here is derived from an EMBL/GenBank/DDBJ whole genome shotgun (WGS) entry which is preliminary data.</text>
</comment>
<evidence type="ECO:0000259" key="4">
    <source>
        <dbReference type="PROSITE" id="PS50014"/>
    </source>
</evidence>
<dbReference type="InterPro" id="IPR051831">
    <property type="entry name" value="Bromodomain_contain_prot"/>
</dbReference>
<name>A0A0K9NJF9_ZOSMR</name>
<feature type="region of interest" description="Disordered" evidence="3">
    <location>
        <begin position="800"/>
        <end position="820"/>
    </location>
</feature>
<dbReference type="PANTHER" id="PTHR22881">
    <property type="entry name" value="BROMODOMAIN CONTAINING PROTEIN"/>
    <property type="match status" value="1"/>
</dbReference>
<feature type="compositionally biased region" description="Low complexity" evidence="3">
    <location>
        <begin position="101"/>
        <end position="112"/>
    </location>
</feature>
<dbReference type="PROSITE" id="PS50014">
    <property type="entry name" value="BROMODOMAIN_2"/>
    <property type="match status" value="1"/>
</dbReference>
<dbReference type="CDD" id="cd04369">
    <property type="entry name" value="Bromodomain"/>
    <property type="match status" value="1"/>
</dbReference>
<protein>
    <recommendedName>
        <fullName evidence="4">Bromo domain-containing protein</fullName>
    </recommendedName>
</protein>
<feature type="region of interest" description="Disordered" evidence="3">
    <location>
        <begin position="938"/>
        <end position="968"/>
    </location>
</feature>
<dbReference type="PANTHER" id="PTHR22881:SF42">
    <property type="entry name" value="DNA-BINDING BROMODOMAIN-CONTAINING PROTEIN"/>
    <property type="match status" value="1"/>
</dbReference>
<feature type="region of interest" description="Disordered" evidence="3">
    <location>
        <begin position="458"/>
        <end position="517"/>
    </location>
</feature>
<sequence>MVRKTMVILHGGDCTTLRFGGKNISRCHPLPTTYSSLTSVGLIDTLRTERKGRKTHKTTHPLSQSITGRKRMPAALVTTTTAKRGKRGNNREGRRGRPKKPNFLSLPPVSRRSSLRTPRRQHREDFYNVDEIVVDDEDDDYFEQQRAEELEEEEEEDFRSKKKLKLLLKLHQIPAITPTKTKAEQGNGSYPFTSSDEDAAIDNGDSANVDEDGTRHFDPSPRNSVSVKETPLPDSKTLILILDKIQKKDRYGVFRDPVDLDELPDYREIIDYPMDFSTIRNKLARNLYSNLEQFESDIFLLCSNAMQYNTPETIYFKQANSMQELARKRFQTIRAASGCSETILNAKNTNNSKIIFEKKMEDQPIKQEKSMQELNRRKRFHTIREGSKCTETISNIIATDHSKIIFEEKVEQQPNSPSEKSMGSQPETVFNKPMEKKSMCTSSPKAQDSIEVRNSEIVSPSKSDNHSGMMTSSSVAIETLPRKVDEPSGLSEKCIFSNNGQKSFDEDRRTTYSTSNLQPSPLNHYDYSLFSNLESDKTLVSVGLLDESSYARSLARYSANLGPVAWRLASEKIAKAIPAGVRFGPGWVGEYESLTPMFSCENYVHKLSNKNKSSSIRSFEDLKIVNNEKQPLFPLRNKPRIESDGFFHHQKDNIREKIAGFHTKEKNKFDVLGNVRGLNNFHADIASQQSYISDPTGSNSFRTASKENQISLDVDSRNSSIMNSYPFNKDIISKVGGLHDGQDGTCSINPKANGSSGFGSVPFGSINQKEEDSAKLIRMLPCNTYQNSHHTNTKQFMLPALPPRNNSSSSPSGTSSTHASWMPATTRSYAAHDCSKKALGNSEVQMRSHPSSTSKPTWMFPHSMHGFHEVDTRRAVIPQLGQKPSQMMSMKNISTVSFPQIITNELSRLSQGQTWQGGRGIVVSHSHAQPKQSKNMVAPDLNFGFQSPGSPGQQSSGISQQPDLALQL</sequence>
<dbReference type="SUPFAM" id="SSF47370">
    <property type="entry name" value="Bromodomain"/>
    <property type="match status" value="1"/>
</dbReference>
<dbReference type="Gene3D" id="1.20.920.10">
    <property type="entry name" value="Bromodomain-like"/>
    <property type="match status" value="1"/>
</dbReference>
<dbReference type="STRING" id="29655.A0A0K9NJF9"/>
<feature type="region of interest" description="Disordered" evidence="3">
    <location>
        <begin position="177"/>
        <end position="230"/>
    </location>
</feature>
<reference evidence="6" key="1">
    <citation type="journal article" date="2016" name="Nature">
        <title>The genome of the seagrass Zostera marina reveals angiosperm adaptation to the sea.</title>
        <authorList>
            <person name="Olsen J.L."/>
            <person name="Rouze P."/>
            <person name="Verhelst B."/>
            <person name="Lin Y.-C."/>
            <person name="Bayer T."/>
            <person name="Collen J."/>
            <person name="Dattolo E."/>
            <person name="De Paoli E."/>
            <person name="Dittami S."/>
            <person name="Maumus F."/>
            <person name="Michel G."/>
            <person name="Kersting A."/>
            <person name="Lauritano C."/>
            <person name="Lohaus R."/>
            <person name="Toepel M."/>
            <person name="Tonon T."/>
            <person name="Vanneste K."/>
            <person name="Amirebrahimi M."/>
            <person name="Brakel J."/>
            <person name="Bostroem C."/>
            <person name="Chovatia M."/>
            <person name="Grimwood J."/>
            <person name="Jenkins J.W."/>
            <person name="Jueterbock A."/>
            <person name="Mraz A."/>
            <person name="Stam W.T."/>
            <person name="Tice H."/>
            <person name="Bornberg-Bauer E."/>
            <person name="Green P.J."/>
            <person name="Pearson G.A."/>
            <person name="Procaccini G."/>
            <person name="Duarte C.M."/>
            <person name="Schmutz J."/>
            <person name="Reusch T.B.H."/>
            <person name="Van de Peer Y."/>
        </authorList>
    </citation>
    <scope>NUCLEOTIDE SEQUENCE [LARGE SCALE GENOMIC DNA]</scope>
    <source>
        <strain evidence="6">cv. Finnish</strain>
    </source>
</reference>
<feature type="compositionally biased region" description="Polar residues" evidence="3">
    <location>
        <begin position="842"/>
        <end position="856"/>
    </location>
</feature>
<keyword evidence="1 2" id="KW-0103">Bromodomain</keyword>
<evidence type="ECO:0000256" key="2">
    <source>
        <dbReference type="PROSITE-ProRule" id="PRU00035"/>
    </source>
</evidence>
<feature type="compositionally biased region" description="Polar residues" evidence="3">
    <location>
        <begin position="178"/>
        <end position="194"/>
    </location>
</feature>
<feature type="compositionally biased region" description="Basic residues" evidence="3">
    <location>
        <begin position="50"/>
        <end position="59"/>
    </location>
</feature>
<dbReference type="InterPro" id="IPR036427">
    <property type="entry name" value="Bromodomain-like_sf"/>
</dbReference>
<feature type="compositionally biased region" description="Low complexity" evidence="3">
    <location>
        <begin position="946"/>
        <end position="962"/>
    </location>
</feature>
<dbReference type="OrthoDB" id="21449at2759"/>
<gene>
    <name evidence="5" type="ORF">ZOSMA_91G00180</name>
</gene>
<dbReference type="InterPro" id="IPR001487">
    <property type="entry name" value="Bromodomain"/>
</dbReference>
<dbReference type="Pfam" id="PF00439">
    <property type="entry name" value="Bromodomain"/>
    <property type="match status" value="1"/>
</dbReference>
<evidence type="ECO:0000256" key="1">
    <source>
        <dbReference type="ARBA" id="ARBA00023117"/>
    </source>
</evidence>
<feature type="domain" description="Bromo" evidence="4">
    <location>
        <begin position="246"/>
        <end position="316"/>
    </location>
</feature>
<dbReference type="SMART" id="SM00297">
    <property type="entry name" value="BROMO"/>
    <property type="match status" value="1"/>
</dbReference>
<dbReference type="EMBL" id="LFYR01002138">
    <property type="protein sequence ID" value="KMZ56753.1"/>
    <property type="molecule type" value="Genomic_DNA"/>
</dbReference>
<keyword evidence="6" id="KW-1185">Reference proteome</keyword>
<dbReference type="PRINTS" id="PR00503">
    <property type="entry name" value="BROMODOMAIN"/>
</dbReference>
<dbReference type="AlphaFoldDB" id="A0A0K9NJF9"/>
<proteinExistence type="predicted"/>
<feature type="region of interest" description="Disordered" evidence="3">
    <location>
        <begin position="840"/>
        <end position="860"/>
    </location>
</feature>
<evidence type="ECO:0000256" key="3">
    <source>
        <dbReference type="SAM" id="MobiDB-lite"/>
    </source>
</evidence>
<evidence type="ECO:0000313" key="6">
    <source>
        <dbReference type="Proteomes" id="UP000036987"/>
    </source>
</evidence>
<feature type="compositionally biased region" description="Polar residues" evidence="3">
    <location>
        <begin position="458"/>
        <end position="476"/>
    </location>
</feature>